<dbReference type="EMBL" id="RQHV01000021">
    <property type="protein sequence ID" value="TGN14000.1"/>
    <property type="molecule type" value="Genomic_DNA"/>
</dbReference>
<organism evidence="2 3">
    <name type="scientific">Leptospira ilyithenensis</name>
    <dbReference type="NCBI Taxonomy" id="2484901"/>
    <lineage>
        <taxon>Bacteria</taxon>
        <taxon>Pseudomonadati</taxon>
        <taxon>Spirochaetota</taxon>
        <taxon>Spirochaetia</taxon>
        <taxon>Leptospirales</taxon>
        <taxon>Leptospiraceae</taxon>
        <taxon>Leptospira</taxon>
    </lineage>
</organism>
<comment type="caution">
    <text evidence="2">The sequence shown here is derived from an EMBL/GenBank/DDBJ whole genome shotgun (WGS) entry which is preliminary data.</text>
</comment>
<keyword evidence="1" id="KW-0812">Transmembrane</keyword>
<dbReference type="OrthoDB" id="337014at2"/>
<keyword evidence="1" id="KW-0472">Membrane</keyword>
<reference evidence="2" key="1">
    <citation type="journal article" date="2019" name="PLoS Negl. Trop. Dis.">
        <title>Revisiting the worldwide diversity of Leptospira species in the environment.</title>
        <authorList>
            <person name="Vincent A.T."/>
            <person name="Schiettekatte O."/>
            <person name="Bourhy P."/>
            <person name="Veyrier F.J."/>
            <person name="Picardeau M."/>
        </authorList>
    </citation>
    <scope>NUCLEOTIDE SEQUENCE [LARGE SCALE GENOMIC DNA]</scope>
    <source>
        <strain evidence="2">201400974</strain>
    </source>
</reference>
<accession>A0A4R9LRV8</accession>
<name>A0A4R9LRV8_9LEPT</name>
<evidence type="ECO:0000313" key="3">
    <source>
        <dbReference type="Proteomes" id="UP000298264"/>
    </source>
</evidence>
<evidence type="ECO:0000256" key="1">
    <source>
        <dbReference type="SAM" id="Phobius"/>
    </source>
</evidence>
<gene>
    <name evidence="2" type="ORF">EHS11_03180</name>
</gene>
<proteinExistence type="predicted"/>
<keyword evidence="1" id="KW-1133">Transmembrane helix</keyword>
<evidence type="ECO:0000313" key="2">
    <source>
        <dbReference type="EMBL" id="TGN14000.1"/>
    </source>
</evidence>
<dbReference type="Proteomes" id="UP000298264">
    <property type="component" value="Unassembled WGS sequence"/>
</dbReference>
<keyword evidence="3" id="KW-1185">Reference proteome</keyword>
<feature type="transmembrane region" description="Helical" evidence="1">
    <location>
        <begin position="236"/>
        <end position="259"/>
    </location>
</feature>
<sequence>MGNSFFKSLIIFFAVFSLKGLEAQTTTFYDEFLDQIAEDVFLSPQKKEETEIGKRVREKNFEEIKNIRSFIKNRLVYENTKEKILGKNQEAKTGLIQDLESLPNLGGLLWYRDNQTVLRWGDWSDFYEDGFSAEKIRLEGQLPSFRLGNDEFYFFAKNMSGYSPVDFRFVGWESTFYVFGDDGSLRFSNDSHIDKSLRVSEFRKTFETIREKIPGCEILEENDLKIFIIPAKNHPIYYILYGLRLFLYVWTVYLLWLFINLAFPNLKNHLPPSPPETT</sequence>
<protein>
    <submittedName>
        <fullName evidence="2">Uncharacterized protein</fullName>
    </submittedName>
</protein>
<dbReference type="AlphaFoldDB" id="A0A4R9LRV8"/>
<dbReference type="RefSeq" id="WP_135762972.1">
    <property type="nucleotide sequence ID" value="NZ_RQHV01000021.1"/>
</dbReference>